<dbReference type="GO" id="GO:0005524">
    <property type="term" value="F:ATP binding"/>
    <property type="evidence" value="ECO:0007669"/>
    <property type="project" value="UniProtKB-KW"/>
</dbReference>
<dbReference type="InterPro" id="IPR012795">
    <property type="entry name" value="tRNA_Ile_lys_synt_N"/>
</dbReference>
<dbReference type="GO" id="GO:0005737">
    <property type="term" value="C:cytoplasm"/>
    <property type="evidence" value="ECO:0007669"/>
    <property type="project" value="UniProtKB-SubCell"/>
</dbReference>
<comment type="catalytic activity">
    <reaction evidence="8">
        <text>cytidine(34) in tRNA(Ile2) + L-lysine + ATP = lysidine(34) in tRNA(Ile2) + AMP + diphosphate + H(+)</text>
        <dbReference type="Rhea" id="RHEA:43744"/>
        <dbReference type="Rhea" id="RHEA-COMP:10625"/>
        <dbReference type="Rhea" id="RHEA-COMP:10670"/>
        <dbReference type="ChEBI" id="CHEBI:15378"/>
        <dbReference type="ChEBI" id="CHEBI:30616"/>
        <dbReference type="ChEBI" id="CHEBI:32551"/>
        <dbReference type="ChEBI" id="CHEBI:33019"/>
        <dbReference type="ChEBI" id="CHEBI:82748"/>
        <dbReference type="ChEBI" id="CHEBI:83665"/>
        <dbReference type="ChEBI" id="CHEBI:456215"/>
        <dbReference type="EC" id="6.3.4.19"/>
    </reaction>
</comment>
<gene>
    <name evidence="10" type="primary">tilS</name>
    <name evidence="10" type="ORF">GLV81_04100</name>
</gene>
<keyword evidence="6" id="KW-0547">Nucleotide-binding</keyword>
<dbReference type="RefSeq" id="WP_157477111.1">
    <property type="nucleotide sequence ID" value="NZ_CP046566.1"/>
</dbReference>
<sequence length="371" mass="42411">MPVEVIRVDTHAYAVEHKCSVQVAARQIRYNWFDELLAAKQQAGERCFLATAHHADDSVETFLINLLRGTGLDGLQGIAAKRKHIIRPLLFATRQMIEAYATAQQLSWVEDSSNSRNDYARNFIRNEWLPAANAYFPQAAQNIVHTIGHLQEAKQLYQQALQQHKKKLLQQQGSEWHIPVLALLKATPLRSIVHELIQPFGFGEAQIDEVLKLCNTNSGSYLQGEQWRIIRHRKWLIIAPLQAADPIHYLLDEPAGTLETPQGKLTWQTKAWQQENVPQLPANEVLLDASIATFPMIFRPWATGDYCYPLGMAKKKKVARILIDQKLSKTAKEKVFVLESKQRIAWVAGVRMDDRFKITAKTKQVIWLRLD</sequence>
<name>A0A6I6G472_9BACT</name>
<dbReference type="SUPFAM" id="SSF52402">
    <property type="entry name" value="Adenine nucleotide alpha hydrolases-like"/>
    <property type="match status" value="1"/>
</dbReference>
<evidence type="ECO:0000313" key="11">
    <source>
        <dbReference type="Proteomes" id="UP000426027"/>
    </source>
</evidence>
<evidence type="ECO:0000259" key="9">
    <source>
        <dbReference type="SMART" id="SM00977"/>
    </source>
</evidence>
<dbReference type="SMART" id="SM00977">
    <property type="entry name" value="TilS_C"/>
    <property type="match status" value="1"/>
</dbReference>
<dbReference type="KEGG" id="fls:GLV81_04100"/>
<evidence type="ECO:0000256" key="1">
    <source>
        <dbReference type="ARBA" id="ARBA00004496"/>
    </source>
</evidence>
<dbReference type="GO" id="GO:0032267">
    <property type="term" value="F:tRNA(Ile)-lysidine synthase activity"/>
    <property type="evidence" value="ECO:0007669"/>
    <property type="project" value="UniProtKB-EC"/>
</dbReference>
<comment type="subcellular location">
    <subcellularLocation>
        <location evidence="1">Cytoplasm</location>
    </subcellularLocation>
</comment>
<dbReference type="InterPro" id="IPR014729">
    <property type="entry name" value="Rossmann-like_a/b/a_fold"/>
</dbReference>
<dbReference type="PANTHER" id="PTHR43033:SF1">
    <property type="entry name" value="TRNA(ILE)-LYSIDINE SYNTHASE-RELATED"/>
    <property type="match status" value="1"/>
</dbReference>
<dbReference type="Pfam" id="PF11734">
    <property type="entry name" value="TilS_C"/>
    <property type="match status" value="1"/>
</dbReference>
<dbReference type="InterPro" id="IPR012094">
    <property type="entry name" value="tRNA_Ile_lys_synt"/>
</dbReference>
<reference evidence="10 11" key="1">
    <citation type="submission" date="2019-11" db="EMBL/GenBank/DDBJ databases">
        <authorList>
            <person name="Im W.T."/>
        </authorList>
    </citation>
    <scope>NUCLEOTIDE SEQUENCE [LARGE SCALE GENOMIC DNA]</scope>
    <source>
        <strain evidence="10 11">SB-02</strain>
    </source>
</reference>
<evidence type="ECO:0000256" key="3">
    <source>
        <dbReference type="ARBA" id="ARBA00022490"/>
    </source>
</evidence>
<dbReference type="InterPro" id="IPR011063">
    <property type="entry name" value="TilS/TtcA_N"/>
</dbReference>
<evidence type="ECO:0000313" key="10">
    <source>
        <dbReference type="EMBL" id="QGW27386.1"/>
    </source>
</evidence>
<evidence type="ECO:0000256" key="7">
    <source>
        <dbReference type="ARBA" id="ARBA00022840"/>
    </source>
</evidence>
<keyword evidence="4 10" id="KW-0436">Ligase</keyword>
<dbReference type="PANTHER" id="PTHR43033">
    <property type="entry name" value="TRNA(ILE)-LYSIDINE SYNTHASE-RELATED"/>
    <property type="match status" value="1"/>
</dbReference>
<dbReference type="Gene3D" id="3.40.50.620">
    <property type="entry name" value="HUPs"/>
    <property type="match status" value="1"/>
</dbReference>
<dbReference type="SUPFAM" id="SSF56037">
    <property type="entry name" value="PheT/TilS domain"/>
    <property type="match status" value="1"/>
</dbReference>
<evidence type="ECO:0000256" key="4">
    <source>
        <dbReference type="ARBA" id="ARBA00022598"/>
    </source>
</evidence>
<protein>
    <recommendedName>
        <fullName evidence="2">tRNA(Ile)-lysidine synthetase</fullName>
        <ecNumber evidence="2">6.3.4.19</ecNumber>
    </recommendedName>
</protein>
<organism evidence="10 11">
    <name type="scientific">Phnomibacter ginsenosidimutans</name>
    <dbReference type="NCBI Taxonomy" id="2676868"/>
    <lineage>
        <taxon>Bacteria</taxon>
        <taxon>Pseudomonadati</taxon>
        <taxon>Bacteroidota</taxon>
        <taxon>Chitinophagia</taxon>
        <taxon>Chitinophagales</taxon>
        <taxon>Chitinophagaceae</taxon>
        <taxon>Phnomibacter</taxon>
    </lineage>
</organism>
<dbReference type="NCBIfam" id="TIGR02433">
    <property type="entry name" value="lysidine_TilS_C"/>
    <property type="match status" value="1"/>
</dbReference>
<dbReference type="InterPro" id="IPR012796">
    <property type="entry name" value="Lysidine-tRNA-synth_C"/>
</dbReference>
<dbReference type="Proteomes" id="UP000426027">
    <property type="component" value="Chromosome"/>
</dbReference>
<dbReference type="EC" id="6.3.4.19" evidence="2"/>
<proteinExistence type="predicted"/>
<keyword evidence="3" id="KW-0963">Cytoplasm</keyword>
<dbReference type="NCBIfam" id="TIGR02432">
    <property type="entry name" value="lysidine_TilS_N"/>
    <property type="match status" value="1"/>
</dbReference>
<evidence type="ECO:0000256" key="8">
    <source>
        <dbReference type="ARBA" id="ARBA00048539"/>
    </source>
</evidence>
<keyword evidence="7" id="KW-0067">ATP-binding</keyword>
<accession>A0A6I6G472</accession>
<evidence type="ECO:0000256" key="5">
    <source>
        <dbReference type="ARBA" id="ARBA00022694"/>
    </source>
</evidence>
<dbReference type="AlphaFoldDB" id="A0A6I6G472"/>
<dbReference type="EMBL" id="CP046566">
    <property type="protein sequence ID" value="QGW27386.1"/>
    <property type="molecule type" value="Genomic_DNA"/>
</dbReference>
<dbReference type="GO" id="GO:0008033">
    <property type="term" value="P:tRNA processing"/>
    <property type="evidence" value="ECO:0007669"/>
    <property type="project" value="UniProtKB-KW"/>
</dbReference>
<dbReference type="Pfam" id="PF01171">
    <property type="entry name" value="ATP_bind_3"/>
    <property type="match status" value="1"/>
</dbReference>
<evidence type="ECO:0000256" key="6">
    <source>
        <dbReference type="ARBA" id="ARBA00022741"/>
    </source>
</evidence>
<dbReference type="CDD" id="cd01992">
    <property type="entry name" value="TilS_N"/>
    <property type="match status" value="1"/>
</dbReference>
<keyword evidence="11" id="KW-1185">Reference proteome</keyword>
<feature type="domain" description="Lysidine-tRNA(Ile) synthetase C-terminal" evidence="9">
    <location>
        <begin position="296"/>
        <end position="367"/>
    </location>
</feature>
<evidence type="ECO:0000256" key="2">
    <source>
        <dbReference type="ARBA" id="ARBA00013267"/>
    </source>
</evidence>
<keyword evidence="5" id="KW-0819">tRNA processing</keyword>